<evidence type="ECO:0008006" key="7">
    <source>
        <dbReference type="Google" id="ProtNLM"/>
    </source>
</evidence>
<dbReference type="PROSITE" id="PS50207">
    <property type="entry name" value="CASPASE_P10"/>
    <property type="match status" value="1"/>
</dbReference>
<dbReference type="InterPro" id="IPR001309">
    <property type="entry name" value="Pept_C14_p20"/>
</dbReference>
<dbReference type="InterPro" id="IPR015917">
    <property type="entry name" value="Pept_C14A"/>
</dbReference>
<evidence type="ECO:0000259" key="3">
    <source>
        <dbReference type="PROSITE" id="PS50207"/>
    </source>
</evidence>
<evidence type="ECO:0000256" key="2">
    <source>
        <dbReference type="RuleBase" id="RU003971"/>
    </source>
</evidence>
<comment type="similarity">
    <text evidence="1 2">Belongs to the peptidase C14A family.</text>
</comment>
<dbReference type="PROSITE" id="PS50208">
    <property type="entry name" value="CASPASE_P20"/>
    <property type="match status" value="1"/>
</dbReference>
<name>A0A7J6BQI3_9TELE</name>
<dbReference type="Proteomes" id="UP000579812">
    <property type="component" value="Unassembled WGS sequence"/>
</dbReference>
<dbReference type="GO" id="GO:0072559">
    <property type="term" value="C:NLRP3 inflammasome complex"/>
    <property type="evidence" value="ECO:0007669"/>
    <property type="project" value="TreeGrafter"/>
</dbReference>
<dbReference type="InterPro" id="IPR029030">
    <property type="entry name" value="Caspase-like_dom_sf"/>
</dbReference>
<keyword evidence="6" id="KW-1185">Reference proteome</keyword>
<dbReference type="GO" id="GO:0050727">
    <property type="term" value="P:regulation of inflammatory response"/>
    <property type="evidence" value="ECO:0007669"/>
    <property type="project" value="TreeGrafter"/>
</dbReference>
<dbReference type="SUPFAM" id="SSF52129">
    <property type="entry name" value="Caspase-like"/>
    <property type="match status" value="1"/>
</dbReference>
<dbReference type="SMART" id="SM00115">
    <property type="entry name" value="CASc"/>
    <property type="match status" value="1"/>
</dbReference>
<dbReference type="PANTHER" id="PTHR47901:SF3">
    <property type="entry name" value="CASPASE-1"/>
    <property type="match status" value="1"/>
</dbReference>
<dbReference type="AlphaFoldDB" id="A0A7J6BQI3"/>
<proteinExistence type="inferred from homology"/>
<evidence type="ECO:0000313" key="6">
    <source>
        <dbReference type="Proteomes" id="UP000579812"/>
    </source>
</evidence>
<dbReference type="CDD" id="cd00032">
    <property type="entry name" value="CASc"/>
    <property type="match status" value="1"/>
</dbReference>
<dbReference type="InterPro" id="IPR016129">
    <property type="entry name" value="Caspase_his_AS"/>
</dbReference>
<dbReference type="PANTHER" id="PTHR47901">
    <property type="entry name" value="CASPASE RECRUITMENT DOMAIN-CONTAINING PROTEIN 18"/>
    <property type="match status" value="1"/>
</dbReference>
<sequence length="409" mass="46526">MAEASENWDEYSEDTMIKILKNLSLHKTLLKQSDGNSEGRALTGRDFVKLPCNHRRPAHYIIAWFKYCLKQRRTSVSSPREICATSKLVQAACLTWKDEMRETCVCTAPSAQPTRNTYNFCWSCQSEWKGPTHNALRCSNSGCGQEVATDDPLVLCTPEFKERKLSKKRADIYPMKESSPDRKRLALLINNVEFEYINNRAGAEKDELGMERLLKGLGYTVLTLRDLTAQGMSAAMQDFAQREEHCQSDSCFVLFMSHGSATGICGVSSIVNSDRTEDIFSTDEIYNCLNTTNCPGLRDKPKIILIQSCRGGNDGCVDVQDSIPKQEHREKDFCCLRSSTPDTVSYRSPQRGSDFFQDIVEIFNAHAHEDHIEELFRKVLKKFKENHPCQMPCKDRTTLSKKFYLFPGL</sequence>
<dbReference type="GO" id="GO:0004197">
    <property type="term" value="F:cysteine-type endopeptidase activity"/>
    <property type="evidence" value="ECO:0007669"/>
    <property type="project" value="InterPro"/>
</dbReference>
<dbReference type="GO" id="GO:0072557">
    <property type="term" value="C:IPAF inflammasome complex"/>
    <property type="evidence" value="ECO:0007669"/>
    <property type="project" value="TreeGrafter"/>
</dbReference>
<gene>
    <name evidence="5" type="ORF">G5714_021174</name>
</gene>
<dbReference type="GO" id="GO:0006508">
    <property type="term" value="P:proteolysis"/>
    <property type="evidence" value="ECO:0007669"/>
    <property type="project" value="InterPro"/>
</dbReference>
<dbReference type="Pfam" id="PF00656">
    <property type="entry name" value="Peptidase_C14"/>
    <property type="match status" value="1"/>
</dbReference>
<accession>A0A7J6BQI3</accession>
<dbReference type="PROSITE" id="PS01121">
    <property type="entry name" value="CASPASE_HIS"/>
    <property type="match status" value="1"/>
</dbReference>
<feature type="domain" description="Caspase family p10" evidence="3">
    <location>
        <begin position="323"/>
        <end position="407"/>
    </location>
</feature>
<organism evidence="5 6">
    <name type="scientific">Onychostoma macrolepis</name>
    <dbReference type="NCBI Taxonomy" id="369639"/>
    <lineage>
        <taxon>Eukaryota</taxon>
        <taxon>Metazoa</taxon>
        <taxon>Chordata</taxon>
        <taxon>Craniata</taxon>
        <taxon>Vertebrata</taxon>
        <taxon>Euteleostomi</taxon>
        <taxon>Actinopterygii</taxon>
        <taxon>Neopterygii</taxon>
        <taxon>Teleostei</taxon>
        <taxon>Ostariophysi</taxon>
        <taxon>Cypriniformes</taxon>
        <taxon>Cyprinidae</taxon>
        <taxon>Acrossocheilinae</taxon>
        <taxon>Onychostoma</taxon>
    </lineage>
</organism>
<feature type="domain" description="Caspase family p20" evidence="4">
    <location>
        <begin position="182"/>
        <end position="313"/>
    </location>
</feature>
<dbReference type="InterPro" id="IPR002138">
    <property type="entry name" value="Pept_C14_p10"/>
</dbReference>
<comment type="caution">
    <text evidence="5">The sequence shown here is derived from an EMBL/GenBank/DDBJ whole genome shotgun (WGS) entry which is preliminary data.</text>
</comment>
<protein>
    <recommendedName>
        <fullName evidence="7">Caspase-1</fullName>
    </recommendedName>
</protein>
<evidence type="ECO:0000313" key="5">
    <source>
        <dbReference type="EMBL" id="KAF4097166.1"/>
    </source>
</evidence>
<dbReference type="Gene3D" id="3.40.50.1460">
    <property type="match status" value="1"/>
</dbReference>
<dbReference type="InterPro" id="IPR002398">
    <property type="entry name" value="Pept_C14"/>
</dbReference>
<dbReference type="EMBL" id="JAAMOB010000022">
    <property type="protein sequence ID" value="KAF4097166.1"/>
    <property type="molecule type" value="Genomic_DNA"/>
</dbReference>
<evidence type="ECO:0000259" key="4">
    <source>
        <dbReference type="PROSITE" id="PS50208"/>
    </source>
</evidence>
<dbReference type="InterPro" id="IPR011600">
    <property type="entry name" value="Pept_C14_caspase"/>
</dbReference>
<dbReference type="GO" id="GO:0097169">
    <property type="term" value="C:AIM2 inflammasome complex"/>
    <property type="evidence" value="ECO:0007669"/>
    <property type="project" value="TreeGrafter"/>
</dbReference>
<evidence type="ECO:0000256" key="1">
    <source>
        <dbReference type="ARBA" id="ARBA00010134"/>
    </source>
</evidence>
<dbReference type="PRINTS" id="PR00376">
    <property type="entry name" value="IL1BCENZYME"/>
</dbReference>
<reference evidence="5 6" key="1">
    <citation type="submission" date="2020-04" db="EMBL/GenBank/DDBJ databases">
        <title>Chromosome-level genome assembly of a cyprinid fish Onychostoma macrolepis by integration of Nanopore Sequencing, Bionano and Hi-C technology.</title>
        <authorList>
            <person name="Wang D."/>
        </authorList>
    </citation>
    <scope>NUCLEOTIDE SEQUENCE [LARGE SCALE GENOMIC DNA]</scope>
    <source>
        <strain evidence="5">SWU-2019</strain>
        <tissue evidence="5">Muscle</tissue>
    </source>
</reference>
<dbReference type="Gene3D" id="3.30.70.1470">
    <property type="entry name" value="Caspase-like"/>
    <property type="match status" value="1"/>
</dbReference>